<dbReference type="EMBL" id="JEME01001816">
    <property type="protein sequence ID" value="KYG06017.1"/>
    <property type="molecule type" value="Genomic_DNA"/>
</dbReference>
<name>A0A150TN54_SORCE</name>
<evidence type="ECO:0000256" key="1">
    <source>
        <dbReference type="SAM" id="MobiDB-lite"/>
    </source>
</evidence>
<sequence length="568" mass="62741">MLYMSLAAGCATVDEPERQTGAARTAFSSHHHGTHEQRSDRLNPFPFDDGRGRRPSAPRSSPARRPLAERSALREGVTSSPATTRALVLYDQAGDWAWLGQFYAVAAGNLASHFGGWDPMPVSSYQAGDMNAYSAVIYVGSTYDEPLPSAFLDDVLLEKTPVVWLNHNIWQLSSRVADFPARYGFQPWTFETASVGEVLYKGSRLTRYTMNGAGIMTYSGEIDATKVSVLAQAVRSDGVTFPWALRSKNLTYIGEIPFSYISETDRYLVFCDLLFDALAPTTPERHRALVRIEDVDPTVEPHQLIAIANYLSSERVPFSIATIPMFVDALGAYSGGVPETVRLRDESAVVKALKHMITRGGELVMHGYTHQYGARPNPYSGVSADDFEFWLSHIDADDYVIYDGPVPEDSAAWALGRIEESYGELSAAGLPMPTIFEYPHYAGSAVDSRAIAQRFSTAYHRGLYFGGALGGGADDHSRMLGQFFPYVVRDTYGWQVIPENLGSYEPEPYNHHPARLPADLIASARANLVVRDGVASFYFHPFLEVDALREIVQGIKAAGYTFVRPRDL</sequence>
<accession>A0A150TN54</accession>
<feature type="region of interest" description="Disordered" evidence="1">
    <location>
        <begin position="16"/>
        <end position="77"/>
    </location>
</feature>
<proteinExistence type="predicted"/>
<comment type="caution">
    <text evidence="2">The sequence shown here is derived from an EMBL/GenBank/DDBJ whole genome shotgun (WGS) entry which is preliminary data.</text>
</comment>
<evidence type="ECO:0000313" key="3">
    <source>
        <dbReference type="Proteomes" id="UP000075502"/>
    </source>
</evidence>
<reference evidence="2 3" key="1">
    <citation type="submission" date="2014-02" db="EMBL/GenBank/DDBJ databases">
        <title>The small core and large imbalanced accessory genome model reveals a collaborative survival strategy of Sorangium cellulosum strains in nature.</title>
        <authorList>
            <person name="Han K."/>
            <person name="Peng R."/>
            <person name="Blom J."/>
            <person name="Li Y.-Z."/>
        </authorList>
    </citation>
    <scope>NUCLEOTIDE SEQUENCE [LARGE SCALE GENOMIC DNA]</scope>
    <source>
        <strain evidence="2 3">So0007-03</strain>
    </source>
</reference>
<evidence type="ECO:0000313" key="2">
    <source>
        <dbReference type="EMBL" id="KYG06017.1"/>
    </source>
</evidence>
<organism evidence="2 3">
    <name type="scientific">Sorangium cellulosum</name>
    <name type="common">Polyangium cellulosum</name>
    <dbReference type="NCBI Taxonomy" id="56"/>
    <lineage>
        <taxon>Bacteria</taxon>
        <taxon>Pseudomonadati</taxon>
        <taxon>Myxococcota</taxon>
        <taxon>Polyangia</taxon>
        <taxon>Polyangiales</taxon>
        <taxon>Polyangiaceae</taxon>
        <taxon>Sorangium</taxon>
    </lineage>
</organism>
<dbReference type="GO" id="GO:0005975">
    <property type="term" value="P:carbohydrate metabolic process"/>
    <property type="evidence" value="ECO:0007669"/>
    <property type="project" value="InterPro"/>
</dbReference>
<dbReference type="CDD" id="cd10923">
    <property type="entry name" value="CE4_COG5298"/>
    <property type="match status" value="1"/>
</dbReference>
<dbReference type="Pfam" id="PF10096">
    <property type="entry name" value="DUF2334"/>
    <property type="match status" value="1"/>
</dbReference>
<dbReference type="Gene3D" id="3.20.20.370">
    <property type="entry name" value="Glycoside hydrolase/deacetylase"/>
    <property type="match status" value="1"/>
</dbReference>
<dbReference type="InterPro" id="IPR011330">
    <property type="entry name" value="Glyco_hydro/deAcase_b/a-brl"/>
</dbReference>
<dbReference type="Proteomes" id="UP000075502">
    <property type="component" value="Unassembled WGS sequence"/>
</dbReference>
<dbReference type="AlphaFoldDB" id="A0A150TN54"/>
<gene>
    <name evidence="2" type="ORF">BE21_37255</name>
</gene>
<feature type="compositionally biased region" description="Low complexity" evidence="1">
    <location>
        <begin position="55"/>
        <end position="65"/>
    </location>
</feature>
<protein>
    <recommendedName>
        <fullName evidence="4">DUF2334 domain-containing protein</fullName>
    </recommendedName>
</protein>
<evidence type="ECO:0008006" key="4">
    <source>
        <dbReference type="Google" id="ProtNLM"/>
    </source>
</evidence>
<dbReference type="InterPro" id="IPR018763">
    <property type="entry name" value="DUF2334"/>
</dbReference>
<dbReference type="SUPFAM" id="SSF88713">
    <property type="entry name" value="Glycoside hydrolase/deacetylase"/>
    <property type="match status" value="1"/>
</dbReference>